<accession>A0A918ED08</accession>
<reference evidence="1" key="2">
    <citation type="submission" date="2020-09" db="EMBL/GenBank/DDBJ databases">
        <authorList>
            <person name="Sun Q."/>
            <person name="Ohkuma M."/>
        </authorList>
    </citation>
    <scope>NUCLEOTIDE SEQUENCE</scope>
    <source>
        <strain evidence="1">JCM 3313</strain>
    </source>
</reference>
<organism evidence="1 2">
    <name type="scientific">Saccharothrix coeruleofusca</name>
    <dbReference type="NCBI Taxonomy" id="33919"/>
    <lineage>
        <taxon>Bacteria</taxon>
        <taxon>Bacillati</taxon>
        <taxon>Actinomycetota</taxon>
        <taxon>Actinomycetes</taxon>
        <taxon>Pseudonocardiales</taxon>
        <taxon>Pseudonocardiaceae</taxon>
        <taxon>Saccharothrix</taxon>
    </lineage>
</organism>
<evidence type="ECO:0000313" key="2">
    <source>
        <dbReference type="Proteomes" id="UP000639606"/>
    </source>
</evidence>
<dbReference type="InterPro" id="IPR018561">
    <property type="entry name" value="AosR"/>
</dbReference>
<dbReference type="Pfam" id="PF09438">
    <property type="entry name" value="DUF2017"/>
    <property type="match status" value="1"/>
</dbReference>
<gene>
    <name evidence="1" type="ORF">GCM10010185_14950</name>
</gene>
<name>A0A918ED08_9PSEU</name>
<reference evidence="1" key="1">
    <citation type="journal article" date="2014" name="Int. J. Syst. Evol. Microbiol.">
        <title>Complete genome sequence of Corynebacterium casei LMG S-19264T (=DSM 44701T), isolated from a smear-ripened cheese.</title>
        <authorList>
            <consortium name="US DOE Joint Genome Institute (JGI-PGF)"/>
            <person name="Walter F."/>
            <person name="Albersmeier A."/>
            <person name="Kalinowski J."/>
            <person name="Ruckert C."/>
        </authorList>
    </citation>
    <scope>NUCLEOTIDE SEQUENCE</scope>
    <source>
        <strain evidence="1">JCM 3313</strain>
    </source>
</reference>
<sequence>MNKWSRRGGAVLGRFDRQEAAVVRGLVSQVQDMLRARAEEAPQDELAQLTGIRTGPSTPPDDPILSRLLPDFHRLDPDAPDPAEVDSAAALRSLHEPELLDLKTGVAGVVLATCPPDGGQVRLSQEQAEAWLAALNDVRLALGTALDVQEDMPDELPPDDPRAPHLGVYHWLTWVQETLVEVVMG</sequence>
<dbReference type="RefSeq" id="WP_189222329.1">
    <property type="nucleotide sequence ID" value="NZ_BMRG01000002.1"/>
</dbReference>
<dbReference type="AlphaFoldDB" id="A0A918ED08"/>
<comment type="caution">
    <text evidence="1">The sequence shown here is derived from an EMBL/GenBank/DDBJ whole genome shotgun (WGS) entry which is preliminary data.</text>
</comment>
<dbReference type="EMBL" id="BMRG01000002">
    <property type="protein sequence ID" value="GGP44252.1"/>
    <property type="molecule type" value="Genomic_DNA"/>
</dbReference>
<proteinExistence type="predicted"/>
<dbReference type="Proteomes" id="UP000639606">
    <property type="component" value="Unassembled WGS sequence"/>
</dbReference>
<evidence type="ECO:0000313" key="1">
    <source>
        <dbReference type="EMBL" id="GGP44252.1"/>
    </source>
</evidence>
<evidence type="ECO:0008006" key="3">
    <source>
        <dbReference type="Google" id="ProtNLM"/>
    </source>
</evidence>
<keyword evidence="2" id="KW-1185">Reference proteome</keyword>
<protein>
    <recommendedName>
        <fullName evidence="3">DUF2017 domain-containing protein</fullName>
    </recommendedName>
</protein>